<gene>
    <name evidence="2" type="ORF">BDK92_1920</name>
</gene>
<evidence type="ECO:0000313" key="2">
    <source>
        <dbReference type="EMBL" id="RKR87629.1"/>
    </source>
</evidence>
<dbReference type="AlphaFoldDB" id="A0A495JHV8"/>
<dbReference type="Proteomes" id="UP000277671">
    <property type="component" value="Unassembled WGS sequence"/>
</dbReference>
<dbReference type="EMBL" id="RBKT01000001">
    <property type="protein sequence ID" value="RKR87629.1"/>
    <property type="molecule type" value="Genomic_DNA"/>
</dbReference>
<evidence type="ECO:0000256" key="1">
    <source>
        <dbReference type="SAM" id="MobiDB-lite"/>
    </source>
</evidence>
<feature type="compositionally biased region" description="Polar residues" evidence="1">
    <location>
        <begin position="1"/>
        <end position="10"/>
    </location>
</feature>
<evidence type="ECO:0000313" key="3">
    <source>
        <dbReference type="Proteomes" id="UP000277671"/>
    </source>
</evidence>
<keyword evidence="3" id="KW-1185">Reference proteome</keyword>
<protein>
    <submittedName>
        <fullName evidence="2">Uncharacterized protein</fullName>
    </submittedName>
</protein>
<accession>A0A495JHV8</accession>
<proteinExistence type="predicted"/>
<feature type="compositionally biased region" description="Low complexity" evidence="1">
    <location>
        <begin position="11"/>
        <end position="31"/>
    </location>
</feature>
<comment type="caution">
    <text evidence="2">The sequence shown here is derived from an EMBL/GenBank/DDBJ whole genome shotgun (WGS) entry which is preliminary data.</text>
</comment>
<sequence>MSESDVNQSDEQPPLAETEAAEAGTEVVPATGAGLPPTAQTFFAVVNANGTLARGFGVVSSTRLATGQYQVAFTHDVRGSAYVGTLGLSGSVGASPSGEIAVVGRAGLINGVFVQTFASTGTASDRGFHLAIHS</sequence>
<dbReference type="RefSeq" id="WP_121156375.1">
    <property type="nucleotide sequence ID" value="NZ_RBKT01000001.1"/>
</dbReference>
<dbReference type="OrthoDB" id="3375999at2"/>
<organism evidence="2 3">
    <name type="scientific">Micromonospora pisi</name>
    <dbReference type="NCBI Taxonomy" id="589240"/>
    <lineage>
        <taxon>Bacteria</taxon>
        <taxon>Bacillati</taxon>
        <taxon>Actinomycetota</taxon>
        <taxon>Actinomycetes</taxon>
        <taxon>Micromonosporales</taxon>
        <taxon>Micromonosporaceae</taxon>
        <taxon>Micromonospora</taxon>
    </lineage>
</organism>
<feature type="region of interest" description="Disordered" evidence="1">
    <location>
        <begin position="1"/>
        <end position="32"/>
    </location>
</feature>
<reference evidence="2 3" key="1">
    <citation type="submission" date="2018-10" db="EMBL/GenBank/DDBJ databases">
        <title>Sequencing the genomes of 1000 actinobacteria strains.</title>
        <authorList>
            <person name="Klenk H.-P."/>
        </authorList>
    </citation>
    <scope>NUCLEOTIDE SEQUENCE [LARGE SCALE GENOMIC DNA]</scope>
    <source>
        <strain evidence="2 3">DSM 45175</strain>
    </source>
</reference>
<name>A0A495JHV8_9ACTN</name>